<keyword evidence="3" id="KW-1003">Cell membrane</keyword>
<feature type="domain" description="Mechanosensitive ion channel MscS C-terminal" evidence="9">
    <location>
        <begin position="197"/>
        <end position="278"/>
    </location>
</feature>
<comment type="similarity">
    <text evidence="2">Belongs to the MscS (TC 1.A.23) family.</text>
</comment>
<dbReference type="Pfam" id="PF00924">
    <property type="entry name" value="MS_channel_2nd"/>
    <property type="match status" value="1"/>
</dbReference>
<dbReference type="InterPro" id="IPR011066">
    <property type="entry name" value="MscS_channel_C_sf"/>
</dbReference>
<dbReference type="PANTHER" id="PTHR30221:SF1">
    <property type="entry name" value="SMALL-CONDUCTANCE MECHANOSENSITIVE CHANNEL"/>
    <property type="match status" value="1"/>
</dbReference>
<keyword evidence="4 7" id="KW-0812">Transmembrane</keyword>
<proteinExistence type="inferred from homology"/>
<dbReference type="InterPro" id="IPR010920">
    <property type="entry name" value="LSM_dom_sf"/>
</dbReference>
<dbReference type="EMBL" id="JACHVA010000033">
    <property type="protein sequence ID" value="MBC2600662.1"/>
    <property type="molecule type" value="Genomic_DNA"/>
</dbReference>
<dbReference type="AlphaFoldDB" id="A0A7X1AVM2"/>
<reference evidence="10 11" key="1">
    <citation type="submission" date="2020-07" db="EMBL/GenBank/DDBJ databases">
        <authorList>
            <person name="Feng X."/>
        </authorList>
    </citation>
    <scope>NUCLEOTIDE SEQUENCE [LARGE SCALE GENOMIC DNA]</scope>
    <source>
        <strain evidence="10 11">JCM14086</strain>
    </source>
</reference>
<dbReference type="Gene3D" id="3.30.70.100">
    <property type="match status" value="1"/>
</dbReference>
<gene>
    <name evidence="10" type="ORF">H5P30_02585</name>
</gene>
<evidence type="ECO:0000313" key="10">
    <source>
        <dbReference type="EMBL" id="MBC2600662.1"/>
    </source>
</evidence>
<feature type="transmembrane region" description="Helical" evidence="7">
    <location>
        <begin position="79"/>
        <end position="97"/>
    </location>
</feature>
<dbReference type="InterPro" id="IPR006685">
    <property type="entry name" value="MscS_channel_2nd"/>
</dbReference>
<evidence type="ECO:0000313" key="11">
    <source>
        <dbReference type="Proteomes" id="UP000525652"/>
    </source>
</evidence>
<dbReference type="Gene3D" id="2.30.30.60">
    <property type="match status" value="1"/>
</dbReference>
<dbReference type="SUPFAM" id="SSF50182">
    <property type="entry name" value="Sm-like ribonucleoproteins"/>
    <property type="match status" value="1"/>
</dbReference>
<feature type="transmembrane region" description="Helical" evidence="7">
    <location>
        <begin position="6"/>
        <end position="28"/>
    </location>
</feature>
<sequence length="293" mass="33345">MEKIDDFLYFAAVIAAGMGGWFLLTTILTRTERKRAARIQRLKRFEPLRSEAPQKNHTEDSRDQALESLGYRFSIIRRTLLSVLVLVWLGLASAPFLDGFSTGLISVFGAAGAVLVGIAARPFLENVIAGYVVTFSKQFRTGDTILLDEQYGTIEDITPTHTIIKLWDWRRYVVPNSSMLTKEVINYSNRENLIWAKIQFYVSYQSDMKLVREVAIQAGRKSHLLVGDDDPKFWIMEMEKESIQCWLAMWTHTPADAWNLKVEVAGRIIEELAARGIRTHSYELHTSPGARTS</sequence>
<accession>A0A7X1AVM2</accession>
<comment type="subcellular location">
    <subcellularLocation>
        <location evidence="1">Cell membrane</location>
        <topology evidence="1">Multi-pass membrane protein</topology>
    </subcellularLocation>
</comment>
<evidence type="ECO:0000259" key="8">
    <source>
        <dbReference type="Pfam" id="PF00924"/>
    </source>
</evidence>
<dbReference type="GO" id="GO:0005886">
    <property type="term" value="C:plasma membrane"/>
    <property type="evidence" value="ECO:0007669"/>
    <property type="project" value="UniProtKB-SubCell"/>
</dbReference>
<dbReference type="PANTHER" id="PTHR30221">
    <property type="entry name" value="SMALL-CONDUCTANCE MECHANOSENSITIVE CHANNEL"/>
    <property type="match status" value="1"/>
</dbReference>
<organism evidence="10 11">
    <name type="scientific">Puniceicoccus vermicola</name>
    <dbReference type="NCBI Taxonomy" id="388746"/>
    <lineage>
        <taxon>Bacteria</taxon>
        <taxon>Pseudomonadati</taxon>
        <taxon>Verrucomicrobiota</taxon>
        <taxon>Opitutia</taxon>
        <taxon>Puniceicoccales</taxon>
        <taxon>Puniceicoccaceae</taxon>
        <taxon>Puniceicoccus</taxon>
    </lineage>
</organism>
<evidence type="ECO:0000256" key="6">
    <source>
        <dbReference type="ARBA" id="ARBA00023136"/>
    </source>
</evidence>
<evidence type="ECO:0000256" key="2">
    <source>
        <dbReference type="ARBA" id="ARBA00008017"/>
    </source>
</evidence>
<evidence type="ECO:0000256" key="4">
    <source>
        <dbReference type="ARBA" id="ARBA00022692"/>
    </source>
</evidence>
<dbReference type="GO" id="GO:0008381">
    <property type="term" value="F:mechanosensitive monoatomic ion channel activity"/>
    <property type="evidence" value="ECO:0007669"/>
    <property type="project" value="InterPro"/>
</dbReference>
<dbReference type="Pfam" id="PF21082">
    <property type="entry name" value="MS_channel_3rd"/>
    <property type="match status" value="1"/>
</dbReference>
<evidence type="ECO:0000256" key="3">
    <source>
        <dbReference type="ARBA" id="ARBA00022475"/>
    </source>
</evidence>
<dbReference type="InterPro" id="IPR045275">
    <property type="entry name" value="MscS_archaea/bacteria_type"/>
</dbReference>
<feature type="domain" description="Mechanosensitive ion channel MscS" evidence="8">
    <location>
        <begin position="124"/>
        <end position="188"/>
    </location>
</feature>
<evidence type="ECO:0000256" key="1">
    <source>
        <dbReference type="ARBA" id="ARBA00004651"/>
    </source>
</evidence>
<dbReference type="RefSeq" id="WP_185691402.1">
    <property type="nucleotide sequence ID" value="NZ_JACHVA010000033.1"/>
</dbReference>
<keyword evidence="5 7" id="KW-1133">Transmembrane helix</keyword>
<dbReference type="SUPFAM" id="SSF82689">
    <property type="entry name" value="Mechanosensitive channel protein MscS (YggB), C-terminal domain"/>
    <property type="match status" value="1"/>
</dbReference>
<evidence type="ECO:0000256" key="5">
    <source>
        <dbReference type="ARBA" id="ARBA00022989"/>
    </source>
</evidence>
<dbReference type="InterPro" id="IPR049278">
    <property type="entry name" value="MS_channel_C"/>
</dbReference>
<evidence type="ECO:0000256" key="7">
    <source>
        <dbReference type="SAM" id="Phobius"/>
    </source>
</evidence>
<keyword evidence="6 7" id="KW-0472">Membrane</keyword>
<evidence type="ECO:0000259" key="9">
    <source>
        <dbReference type="Pfam" id="PF21082"/>
    </source>
</evidence>
<feature type="transmembrane region" description="Helical" evidence="7">
    <location>
        <begin position="103"/>
        <end position="124"/>
    </location>
</feature>
<dbReference type="Gene3D" id="1.10.287.1260">
    <property type="match status" value="1"/>
</dbReference>
<comment type="caution">
    <text evidence="10">The sequence shown here is derived from an EMBL/GenBank/DDBJ whole genome shotgun (WGS) entry which is preliminary data.</text>
</comment>
<dbReference type="InterPro" id="IPR023408">
    <property type="entry name" value="MscS_beta-dom_sf"/>
</dbReference>
<keyword evidence="11" id="KW-1185">Reference proteome</keyword>
<dbReference type="Proteomes" id="UP000525652">
    <property type="component" value="Unassembled WGS sequence"/>
</dbReference>
<name>A0A7X1AVM2_9BACT</name>
<protein>
    <submittedName>
        <fullName evidence="10">Mechanosensitive ion channel</fullName>
    </submittedName>
</protein>